<dbReference type="GeneTree" id="ENSGT00940000168682"/>
<dbReference type="PANTHER" id="PTHR28398">
    <property type="entry name" value="SYNAPTONEMAL COMPLEX CENTRAL ELEMENT PROTEIN 2"/>
    <property type="match status" value="1"/>
</dbReference>
<evidence type="ECO:0000313" key="3">
    <source>
        <dbReference type="Proteomes" id="UP000261540"/>
    </source>
</evidence>
<dbReference type="CTD" id="256126"/>
<dbReference type="GO" id="GO:0000801">
    <property type="term" value="C:central element"/>
    <property type="evidence" value="ECO:0007669"/>
    <property type="project" value="InterPro"/>
</dbReference>
<dbReference type="STRING" id="1676925.ENSPKIP00000023708"/>
<dbReference type="Ensembl" id="ENSPKIT00000004395.1">
    <property type="protein sequence ID" value="ENSPKIP00000023708.1"/>
    <property type="gene ID" value="ENSPKIG00000007229.1"/>
</dbReference>
<keyword evidence="3" id="KW-1185">Reference proteome</keyword>
<protein>
    <submittedName>
        <fullName evidence="2">Synaptonemal complex central element protein 2</fullName>
    </submittedName>
</protein>
<dbReference type="GO" id="GO:0007130">
    <property type="term" value="P:synaptonemal complex assembly"/>
    <property type="evidence" value="ECO:0007669"/>
    <property type="project" value="InterPro"/>
</dbReference>
<feature type="compositionally biased region" description="Basic and acidic residues" evidence="1">
    <location>
        <begin position="45"/>
        <end position="54"/>
    </location>
</feature>
<proteinExistence type="predicted"/>
<dbReference type="AlphaFoldDB" id="A0A3B3RZJ4"/>
<dbReference type="InterPro" id="IPR034609">
    <property type="entry name" value="Syce2"/>
</dbReference>
<sequence length="183" mass="20497">MDQFFVGKMASNSQSTPKPTDHSAIPESEEQLEPDLGRSSFLSLDESHDQKTSDESGISIPGGDADCEFQSEDSVYFSTLSSRIDEMGKKTQDLIEKINESRAVDQEIMNSFQEKLMDKVSEVCQQVQGQMFSTYEENSRLMEDRLRELSEVLDQSSRLSAELQSASLTLVAISKGLQRPPEQ</sequence>
<reference evidence="2" key="2">
    <citation type="submission" date="2025-09" db="UniProtKB">
        <authorList>
            <consortium name="Ensembl"/>
        </authorList>
    </citation>
    <scope>IDENTIFICATION</scope>
</reference>
<dbReference type="Proteomes" id="UP000261540">
    <property type="component" value="Unplaced"/>
</dbReference>
<organism evidence="2 3">
    <name type="scientific">Paramormyrops kingsleyae</name>
    <dbReference type="NCBI Taxonomy" id="1676925"/>
    <lineage>
        <taxon>Eukaryota</taxon>
        <taxon>Metazoa</taxon>
        <taxon>Chordata</taxon>
        <taxon>Craniata</taxon>
        <taxon>Vertebrata</taxon>
        <taxon>Euteleostomi</taxon>
        <taxon>Actinopterygii</taxon>
        <taxon>Neopterygii</taxon>
        <taxon>Teleostei</taxon>
        <taxon>Osteoglossocephala</taxon>
        <taxon>Osteoglossomorpha</taxon>
        <taxon>Osteoglossiformes</taxon>
        <taxon>Mormyridae</taxon>
        <taxon>Paramormyrops</taxon>
    </lineage>
</organism>
<evidence type="ECO:0000256" key="1">
    <source>
        <dbReference type="SAM" id="MobiDB-lite"/>
    </source>
</evidence>
<dbReference type="PANTHER" id="PTHR28398:SF1">
    <property type="entry name" value="SYNAPTONEMAL COMPLEX CENTRAL ELEMENT PROTEIN 2"/>
    <property type="match status" value="1"/>
</dbReference>
<accession>A0A3B3RZJ4</accession>
<feature type="region of interest" description="Disordered" evidence="1">
    <location>
        <begin position="1"/>
        <end position="67"/>
    </location>
</feature>
<reference evidence="2" key="1">
    <citation type="submission" date="2025-08" db="UniProtKB">
        <authorList>
            <consortium name="Ensembl"/>
        </authorList>
    </citation>
    <scope>IDENTIFICATION</scope>
</reference>
<name>A0A3B3RZJ4_9TELE</name>
<evidence type="ECO:0000313" key="2">
    <source>
        <dbReference type="Ensembl" id="ENSPKIP00000023708.1"/>
    </source>
</evidence>